<evidence type="ECO:0000256" key="1">
    <source>
        <dbReference type="SAM" id="MobiDB-lite"/>
    </source>
</evidence>
<reference evidence="4 5" key="1">
    <citation type="journal article" date="2023" name="Nucleic Acids Res.">
        <title>The hologenome of Daphnia magna reveals possible DNA methylation and microbiome-mediated evolution of the host genome.</title>
        <authorList>
            <person name="Chaturvedi A."/>
            <person name="Li X."/>
            <person name="Dhandapani V."/>
            <person name="Marshall H."/>
            <person name="Kissane S."/>
            <person name="Cuenca-Cambronero M."/>
            <person name="Asole G."/>
            <person name="Calvet F."/>
            <person name="Ruiz-Romero M."/>
            <person name="Marangio P."/>
            <person name="Guigo R."/>
            <person name="Rago D."/>
            <person name="Mirbahai L."/>
            <person name="Eastwood N."/>
            <person name="Colbourne J.K."/>
            <person name="Zhou J."/>
            <person name="Mallon E."/>
            <person name="Orsini L."/>
        </authorList>
    </citation>
    <scope>NUCLEOTIDE SEQUENCE [LARGE SCALE GENOMIC DNA]</scope>
    <source>
        <strain evidence="4">LRV0_1</strain>
    </source>
</reference>
<keyword evidence="2" id="KW-1133">Transmembrane helix</keyword>
<dbReference type="InterPro" id="IPR053202">
    <property type="entry name" value="EGF_Rcpt_Signaling_Reg"/>
</dbReference>
<feature type="domain" description="Methyltransferase FkbM" evidence="3">
    <location>
        <begin position="172"/>
        <end position="334"/>
    </location>
</feature>
<proteinExistence type="predicted"/>
<keyword evidence="5" id="KW-1185">Reference proteome</keyword>
<sequence length="366" mass="41642">MRLNFTLIVRLLALPTLLLPFFYITGIMKVEFNFVVERTVGAAGQDRSSPQNLYSPTPETHQQNGTSNTESLSVEYNLMEDTYGRKWDKDRAASMHLSSNDCTMDYANANKLQQDHPCVIQLIRRDYLRPPASKSLAYQMDHPESIDPSDGQSKAILKILQNKRRGFFIEAGGFDGEFLSNTLFMERSLQWSGLLIEADKKAYSKLLKRNRKAFSSPACLSTKPYPMQVKSPSGFVIDQDENDRHAPNDGAESAATFSDSEDIYTVQCFPLYSLLLAVGRTHVDYFGLDVEGSEHKILKTIPWHKVYMQTLTVEWNHTPEGEAAITQLMEDNNFIKFGLFSMPYSREVVYVQDFLYGYRIFGDPVA</sequence>
<name>A0ABQ9ZBU2_9CRUS</name>
<evidence type="ECO:0000313" key="5">
    <source>
        <dbReference type="Proteomes" id="UP001234178"/>
    </source>
</evidence>
<keyword evidence="2" id="KW-0812">Transmembrane</keyword>
<evidence type="ECO:0000259" key="3">
    <source>
        <dbReference type="Pfam" id="PF05050"/>
    </source>
</evidence>
<evidence type="ECO:0000256" key="2">
    <source>
        <dbReference type="SAM" id="Phobius"/>
    </source>
</evidence>
<dbReference type="PANTHER" id="PTHR34009:SF2">
    <property type="entry name" value="PROTEIN STAR"/>
    <property type="match status" value="1"/>
</dbReference>
<feature type="compositionally biased region" description="Polar residues" evidence="1">
    <location>
        <begin position="46"/>
        <end position="71"/>
    </location>
</feature>
<feature type="region of interest" description="Disordered" evidence="1">
    <location>
        <begin position="45"/>
        <end position="71"/>
    </location>
</feature>
<dbReference type="InterPro" id="IPR006342">
    <property type="entry name" value="FkbM_mtfrase"/>
</dbReference>
<dbReference type="EMBL" id="JAOYFB010000003">
    <property type="protein sequence ID" value="KAK4010381.1"/>
    <property type="molecule type" value="Genomic_DNA"/>
</dbReference>
<evidence type="ECO:0000313" key="4">
    <source>
        <dbReference type="EMBL" id="KAK4010381.1"/>
    </source>
</evidence>
<dbReference type="InterPro" id="IPR029063">
    <property type="entry name" value="SAM-dependent_MTases_sf"/>
</dbReference>
<dbReference type="SUPFAM" id="SSF53335">
    <property type="entry name" value="S-adenosyl-L-methionine-dependent methyltransferases"/>
    <property type="match status" value="1"/>
</dbReference>
<feature type="transmembrane region" description="Helical" evidence="2">
    <location>
        <begin position="7"/>
        <end position="28"/>
    </location>
</feature>
<dbReference type="Proteomes" id="UP001234178">
    <property type="component" value="Unassembled WGS sequence"/>
</dbReference>
<dbReference type="PANTHER" id="PTHR34009">
    <property type="entry name" value="PROTEIN STAR"/>
    <property type="match status" value="1"/>
</dbReference>
<comment type="caution">
    <text evidence="4">The sequence shown here is derived from an EMBL/GenBank/DDBJ whole genome shotgun (WGS) entry which is preliminary data.</text>
</comment>
<keyword evidence="2" id="KW-0472">Membrane</keyword>
<organism evidence="4 5">
    <name type="scientific">Daphnia magna</name>
    <dbReference type="NCBI Taxonomy" id="35525"/>
    <lineage>
        <taxon>Eukaryota</taxon>
        <taxon>Metazoa</taxon>
        <taxon>Ecdysozoa</taxon>
        <taxon>Arthropoda</taxon>
        <taxon>Crustacea</taxon>
        <taxon>Branchiopoda</taxon>
        <taxon>Diplostraca</taxon>
        <taxon>Cladocera</taxon>
        <taxon>Anomopoda</taxon>
        <taxon>Daphniidae</taxon>
        <taxon>Daphnia</taxon>
    </lineage>
</organism>
<dbReference type="Pfam" id="PF05050">
    <property type="entry name" value="Methyltransf_21"/>
    <property type="match status" value="1"/>
</dbReference>
<dbReference type="Gene3D" id="3.40.50.150">
    <property type="entry name" value="Vaccinia Virus protein VP39"/>
    <property type="match status" value="1"/>
</dbReference>
<protein>
    <recommendedName>
        <fullName evidence="3">Methyltransferase FkbM domain-containing protein</fullName>
    </recommendedName>
</protein>
<accession>A0ABQ9ZBU2</accession>
<gene>
    <name evidence="4" type="ORF">OUZ56_019527</name>
</gene>